<evidence type="ECO:0000259" key="6">
    <source>
        <dbReference type="PROSITE" id="PS50111"/>
    </source>
</evidence>
<dbReference type="Pfam" id="PF00015">
    <property type="entry name" value="MCPsignal"/>
    <property type="match status" value="1"/>
</dbReference>
<dbReference type="AlphaFoldDB" id="A0A1T1HAX8"/>
<dbReference type="SMART" id="SM00283">
    <property type="entry name" value="MA"/>
    <property type="match status" value="1"/>
</dbReference>
<organism evidence="8 9">
    <name type="scientific">Oceanospirillum linum</name>
    <dbReference type="NCBI Taxonomy" id="966"/>
    <lineage>
        <taxon>Bacteria</taxon>
        <taxon>Pseudomonadati</taxon>
        <taxon>Pseudomonadota</taxon>
        <taxon>Gammaproteobacteria</taxon>
        <taxon>Oceanospirillales</taxon>
        <taxon>Oceanospirillaceae</taxon>
        <taxon>Oceanospirillum</taxon>
    </lineage>
</organism>
<dbReference type="PRINTS" id="PR00260">
    <property type="entry name" value="CHEMTRNSDUCR"/>
</dbReference>
<keyword evidence="5" id="KW-0812">Transmembrane</keyword>
<evidence type="ECO:0008006" key="10">
    <source>
        <dbReference type="Google" id="ProtNLM"/>
    </source>
</evidence>
<evidence type="ECO:0000256" key="1">
    <source>
        <dbReference type="ARBA" id="ARBA00004370"/>
    </source>
</evidence>
<dbReference type="RefSeq" id="WP_078319361.1">
    <property type="nucleotide sequence ID" value="NZ_FXTS01000003.1"/>
</dbReference>
<dbReference type="SUPFAM" id="SSF58104">
    <property type="entry name" value="Methyl-accepting chemotaxis protein (MCP) signaling domain"/>
    <property type="match status" value="1"/>
</dbReference>
<gene>
    <name evidence="8" type="ORF">BTA35_0208320</name>
</gene>
<dbReference type="PROSITE" id="PS50885">
    <property type="entry name" value="HAMP"/>
    <property type="match status" value="1"/>
</dbReference>
<dbReference type="STRING" id="966.BTA35_0208320"/>
<dbReference type="Gene3D" id="3.30.450.290">
    <property type="match status" value="1"/>
</dbReference>
<evidence type="ECO:0000256" key="3">
    <source>
        <dbReference type="ARBA" id="ARBA00029447"/>
    </source>
</evidence>
<evidence type="ECO:0000256" key="4">
    <source>
        <dbReference type="PROSITE-ProRule" id="PRU00284"/>
    </source>
</evidence>
<dbReference type="InterPro" id="IPR003660">
    <property type="entry name" value="HAMP_dom"/>
</dbReference>
<protein>
    <recommendedName>
        <fullName evidence="10">Methyl-accepting chemotaxis protein</fullName>
    </recommendedName>
</protein>
<dbReference type="GO" id="GO:0006935">
    <property type="term" value="P:chemotaxis"/>
    <property type="evidence" value="ECO:0007669"/>
    <property type="project" value="InterPro"/>
</dbReference>
<dbReference type="InterPro" id="IPR004090">
    <property type="entry name" value="Chemotax_Me-accpt_rcpt"/>
</dbReference>
<evidence type="ECO:0000313" key="8">
    <source>
        <dbReference type="EMBL" id="OOV87009.1"/>
    </source>
</evidence>
<dbReference type="CDD" id="cd11386">
    <property type="entry name" value="MCP_signal"/>
    <property type="match status" value="1"/>
</dbReference>
<evidence type="ECO:0000259" key="7">
    <source>
        <dbReference type="PROSITE" id="PS50885"/>
    </source>
</evidence>
<dbReference type="PANTHER" id="PTHR32089:SF120">
    <property type="entry name" value="METHYL-ACCEPTING CHEMOTAXIS PROTEIN TLPQ"/>
    <property type="match status" value="1"/>
</dbReference>
<comment type="similarity">
    <text evidence="3">Belongs to the methyl-accepting chemotaxis (MCP) protein family.</text>
</comment>
<dbReference type="GO" id="GO:0004888">
    <property type="term" value="F:transmembrane signaling receptor activity"/>
    <property type="evidence" value="ECO:0007669"/>
    <property type="project" value="InterPro"/>
</dbReference>
<comment type="caution">
    <text evidence="8">The sequence shown here is derived from an EMBL/GenBank/DDBJ whole genome shotgun (WGS) entry which is preliminary data.</text>
</comment>
<dbReference type="GO" id="GO:0007165">
    <property type="term" value="P:signal transduction"/>
    <property type="evidence" value="ECO:0007669"/>
    <property type="project" value="UniProtKB-KW"/>
</dbReference>
<evidence type="ECO:0000256" key="2">
    <source>
        <dbReference type="ARBA" id="ARBA00023224"/>
    </source>
</evidence>
<dbReference type="InterPro" id="IPR004089">
    <property type="entry name" value="MCPsignal_dom"/>
</dbReference>
<dbReference type="CDD" id="cd06225">
    <property type="entry name" value="HAMP"/>
    <property type="match status" value="1"/>
</dbReference>
<proteinExistence type="inferred from homology"/>
<feature type="domain" description="Methyl-accepting transducer" evidence="6">
    <location>
        <begin position="267"/>
        <end position="503"/>
    </location>
</feature>
<dbReference type="PANTHER" id="PTHR32089">
    <property type="entry name" value="METHYL-ACCEPTING CHEMOTAXIS PROTEIN MCPB"/>
    <property type="match status" value="1"/>
</dbReference>
<dbReference type="Gene3D" id="1.10.287.950">
    <property type="entry name" value="Methyl-accepting chemotaxis protein"/>
    <property type="match status" value="1"/>
</dbReference>
<accession>A0A1T1HAX8</accession>
<dbReference type="Pfam" id="PF00672">
    <property type="entry name" value="HAMP"/>
    <property type="match status" value="1"/>
</dbReference>
<name>A0A1T1HAX8_OCELI</name>
<evidence type="ECO:0000313" key="9">
    <source>
        <dbReference type="Proteomes" id="UP000190064"/>
    </source>
</evidence>
<dbReference type="PROSITE" id="PS50111">
    <property type="entry name" value="CHEMOTAXIS_TRANSDUC_2"/>
    <property type="match status" value="1"/>
</dbReference>
<keyword evidence="2 4" id="KW-0807">Transducer</keyword>
<dbReference type="Proteomes" id="UP000190064">
    <property type="component" value="Unassembled WGS sequence"/>
</dbReference>
<sequence>MSQTSPGTSIQTKITVALLLVFVLVLVVSMIFSVRNEREMVEEVIWQHTQDTADSYFDAVNIMMITGTLENRDILRKKVMSQPDVVDARIIRGPDINKFFGPGRPEEKASDELDRRALSGEKITHISETETGRVLTVLNPVRASKDYRGTNCLACHIVEEGTVLGAVRVSYSLATLDSHISANLWRLGLTQVALFFVGFLVIIYLLRRLIVTPLNRVRSVMQQVERQSDLAVEVSNVQSNDEIGALATAFNNMLTRFRGSMQQVSGTTHQLKEAAERISKVSESTVSAVRDQQAGTETVVSAMQQVENNAHEVKSYAESASGASSSADEQARLGASLTGTAISAISRLTGEIEQAAGVISKVGNYSNEVGTVLDVITSIAEQTNLLALNAAIEAARAGEAGRGFAVVADEVRSLATRTHESTQEVHQTIEQLQKEVTEAIEVMQSAQESTHNSVSEVEKVASSLQEIAEAVTGINALNSQMTLSAQQQEIASAEVNRNVKEISAIAEQTSAEANEGVAVSDSLLKLAVDLEKMVDQFKLR</sequence>
<feature type="transmembrane region" description="Helical" evidence="5">
    <location>
        <begin position="184"/>
        <end position="206"/>
    </location>
</feature>
<reference evidence="8" key="1">
    <citation type="submission" date="2017-02" db="EMBL/GenBank/DDBJ databases">
        <title>Draft Genome Sequence of the Salt Water Bacterium Oceanospirillum linum ATCC 11336.</title>
        <authorList>
            <person name="Trachtenberg A.M."/>
            <person name="Carney J.G."/>
            <person name="Linnane J.D."/>
            <person name="Rheaume B.A."/>
            <person name="Pitts N.L."/>
            <person name="Mykles D.L."/>
            <person name="Maclea K.S."/>
        </authorList>
    </citation>
    <scope>NUCLEOTIDE SEQUENCE [LARGE SCALE GENOMIC DNA]</scope>
    <source>
        <strain evidence="8">ATCC 11336</strain>
    </source>
</reference>
<keyword evidence="5" id="KW-0472">Membrane</keyword>
<dbReference type="GO" id="GO:0016020">
    <property type="term" value="C:membrane"/>
    <property type="evidence" value="ECO:0007669"/>
    <property type="project" value="UniProtKB-SubCell"/>
</dbReference>
<dbReference type="EMBL" id="MTSD02000003">
    <property type="protein sequence ID" value="OOV87009.1"/>
    <property type="molecule type" value="Genomic_DNA"/>
</dbReference>
<feature type="transmembrane region" description="Helical" evidence="5">
    <location>
        <begin position="14"/>
        <end position="34"/>
    </location>
</feature>
<dbReference type="SMART" id="SM00304">
    <property type="entry name" value="HAMP"/>
    <property type="match status" value="1"/>
</dbReference>
<dbReference type="FunFam" id="1.10.287.950:FF:000001">
    <property type="entry name" value="Methyl-accepting chemotaxis sensory transducer"/>
    <property type="match status" value="1"/>
</dbReference>
<feature type="domain" description="HAMP" evidence="7">
    <location>
        <begin position="208"/>
        <end position="262"/>
    </location>
</feature>
<keyword evidence="9" id="KW-1185">Reference proteome</keyword>
<keyword evidence="5" id="KW-1133">Transmembrane helix</keyword>
<evidence type="ECO:0000256" key="5">
    <source>
        <dbReference type="SAM" id="Phobius"/>
    </source>
</evidence>
<comment type="subcellular location">
    <subcellularLocation>
        <location evidence="1">Membrane</location>
    </subcellularLocation>
</comment>